<name>A0ABU6PQX8_9BACL</name>
<dbReference type="Pfam" id="PF01804">
    <property type="entry name" value="Penicil_amidase"/>
    <property type="match status" value="1"/>
</dbReference>
<dbReference type="InterPro" id="IPR029055">
    <property type="entry name" value="Ntn_hydrolases_N"/>
</dbReference>
<dbReference type="SUPFAM" id="SSF56235">
    <property type="entry name" value="N-terminal nucleophile aminohydrolases (Ntn hydrolases)"/>
    <property type="match status" value="1"/>
</dbReference>
<dbReference type="PANTHER" id="PTHR34218">
    <property type="entry name" value="PEPTIDASE S45 PENICILLIN AMIDASE"/>
    <property type="match status" value="1"/>
</dbReference>
<dbReference type="RefSeq" id="WP_328276861.1">
    <property type="nucleotide sequence ID" value="NZ_JARTLD010000021.1"/>
</dbReference>
<keyword evidence="2" id="KW-1185">Reference proteome</keyword>
<dbReference type="EMBL" id="JARTLD010000021">
    <property type="protein sequence ID" value="MED5017273.1"/>
    <property type="molecule type" value="Genomic_DNA"/>
</dbReference>
<evidence type="ECO:0000313" key="2">
    <source>
        <dbReference type="Proteomes" id="UP001343257"/>
    </source>
</evidence>
<evidence type="ECO:0000313" key="1">
    <source>
        <dbReference type="EMBL" id="MED5017273.1"/>
    </source>
</evidence>
<organism evidence="1 2">
    <name type="scientific">Paenibacillus chibensis</name>
    <dbReference type="NCBI Taxonomy" id="59846"/>
    <lineage>
        <taxon>Bacteria</taxon>
        <taxon>Bacillati</taxon>
        <taxon>Bacillota</taxon>
        <taxon>Bacilli</taxon>
        <taxon>Bacillales</taxon>
        <taxon>Paenibacillaceae</taxon>
        <taxon>Paenibacillus</taxon>
    </lineage>
</organism>
<reference evidence="1 2" key="1">
    <citation type="submission" date="2023-03" db="EMBL/GenBank/DDBJ databases">
        <title>Bacillus Genome Sequencing.</title>
        <authorList>
            <person name="Dunlap C."/>
        </authorList>
    </citation>
    <scope>NUCLEOTIDE SEQUENCE [LARGE SCALE GENOMIC DNA]</scope>
    <source>
        <strain evidence="1 2">NRS-52</strain>
    </source>
</reference>
<sequence length="105" mass="11234">GSVKPLNLLFTAKATAMGGGRVTVGAAGWDAETGEVDHGAPWRTVIDLADPMRSYNVVGPGQSGHVLSRWYHDQVGDWTTGQYHTTSIVPAIYRSAGNELKLIPE</sequence>
<proteinExistence type="predicted"/>
<dbReference type="PANTHER" id="PTHR34218:SF4">
    <property type="entry name" value="ACYL-HOMOSERINE LACTONE ACYLASE QUIP"/>
    <property type="match status" value="1"/>
</dbReference>
<feature type="non-terminal residue" evidence="1">
    <location>
        <position position="1"/>
    </location>
</feature>
<dbReference type="Proteomes" id="UP001343257">
    <property type="component" value="Unassembled WGS sequence"/>
</dbReference>
<accession>A0ABU6PQX8</accession>
<gene>
    <name evidence="1" type="ORF">P9847_08115</name>
</gene>
<dbReference type="Gene3D" id="3.60.20.10">
    <property type="entry name" value="Glutamine Phosphoribosylpyrophosphate, subunit 1, domain 1"/>
    <property type="match status" value="1"/>
</dbReference>
<protein>
    <submittedName>
        <fullName evidence="1">Penicillin acylase family protein</fullName>
    </submittedName>
</protein>
<comment type="caution">
    <text evidence="1">The sequence shown here is derived from an EMBL/GenBank/DDBJ whole genome shotgun (WGS) entry which is preliminary data.</text>
</comment>
<dbReference type="InterPro" id="IPR002692">
    <property type="entry name" value="S45"/>
</dbReference>